<dbReference type="PANTHER" id="PTHR11839">
    <property type="entry name" value="UDP/ADP-SUGAR PYROPHOSPHATASE"/>
    <property type="match status" value="1"/>
</dbReference>
<gene>
    <name evidence="4" type="ORF">M501DRAFT_939098</name>
</gene>
<dbReference type="GO" id="GO:0019693">
    <property type="term" value="P:ribose phosphate metabolic process"/>
    <property type="evidence" value="ECO:0007669"/>
    <property type="project" value="TreeGrafter"/>
</dbReference>
<organism evidence="4 5">
    <name type="scientific">Patellaria atrata CBS 101060</name>
    <dbReference type="NCBI Taxonomy" id="1346257"/>
    <lineage>
        <taxon>Eukaryota</taxon>
        <taxon>Fungi</taxon>
        <taxon>Dikarya</taxon>
        <taxon>Ascomycota</taxon>
        <taxon>Pezizomycotina</taxon>
        <taxon>Dothideomycetes</taxon>
        <taxon>Dothideomycetes incertae sedis</taxon>
        <taxon>Patellariales</taxon>
        <taxon>Patellariaceae</taxon>
        <taxon>Patellaria</taxon>
    </lineage>
</organism>
<dbReference type="GO" id="GO:0080041">
    <property type="term" value="F:ADP-ribose pyrophosphohydrolase activity"/>
    <property type="evidence" value="ECO:0007669"/>
    <property type="project" value="TreeGrafter"/>
</dbReference>
<dbReference type="InterPro" id="IPR000086">
    <property type="entry name" value="NUDIX_hydrolase_dom"/>
</dbReference>
<evidence type="ECO:0000259" key="3">
    <source>
        <dbReference type="PROSITE" id="PS51462"/>
    </source>
</evidence>
<evidence type="ECO:0000256" key="2">
    <source>
        <dbReference type="ARBA" id="ARBA00022801"/>
    </source>
</evidence>
<dbReference type="OrthoDB" id="10249920at2759"/>
<dbReference type="PANTHER" id="PTHR11839:SF18">
    <property type="entry name" value="NUDIX HYDROLASE DOMAIN-CONTAINING PROTEIN"/>
    <property type="match status" value="1"/>
</dbReference>
<dbReference type="CDD" id="cd03424">
    <property type="entry name" value="NUDIX_ADPRase_Nudt5_UGPPase_Nudt14"/>
    <property type="match status" value="1"/>
</dbReference>
<dbReference type="PROSITE" id="PS51462">
    <property type="entry name" value="NUDIX"/>
    <property type="match status" value="1"/>
</dbReference>
<proteinExistence type="predicted"/>
<dbReference type="EMBL" id="MU006102">
    <property type="protein sequence ID" value="KAF2836825.1"/>
    <property type="molecule type" value="Genomic_DNA"/>
</dbReference>
<protein>
    <recommendedName>
        <fullName evidence="3">Nudix hydrolase domain-containing protein</fullName>
    </recommendedName>
</protein>
<accession>A0A9P4S7X5</accession>
<dbReference type="SUPFAM" id="SSF55811">
    <property type="entry name" value="Nudix"/>
    <property type="match status" value="1"/>
</dbReference>
<keyword evidence="5" id="KW-1185">Reference proteome</keyword>
<dbReference type="AlphaFoldDB" id="A0A9P4S7X5"/>
<dbReference type="Proteomes" id="UP000799429">
    <property type="component" value="Unassembled WGS sequence"/>
</dbReference>
<comment type="cofactor">
    <cofactor evidence="1">
        <name>Mg(2+)</name>
        <dbReference type="ChEBI" id="CHEBI:18420"/>
    </cofactor>
</comment>
<sequence>MSTFQLPNTSPPCPVNLTPDLSKDQLLAFHPFKEWIKTLSQSLKSQESQDHPFHVAPYKLRQIDIQAVDFFGDQRIGFIKLRAKVSNDDGEQLPGAVFLRGGSVGMLLILQPDDVPAESDDEKYVILTLQPRIAAGSLSMAELPAGMLDDSGTFAGGAAKEIEEETGLKVEEHELIDLTKLSLSGIQPAGEHLQEAVFPSCGGSDEYIPLFLHEKRLPRDQMQEFQGKLTGLRDEKEKITLKLVPLKNLWKEGGRDAKALSALALYNALRNEGRL</sequence>
<dbReference type="Gene3D" id="3.90.79.10">
    <property type="entry name" value="Nucleoside Triphosphate Pyrophosphohydrolase"/>
    <property type="match status" value="1"/>
</dbReference>
<feature type="domain" description="Nudix hydrolase" evidence="3">
    <location>
        <begin position="99"/>
        <end position="269"/>
    </location>
</feature>
<keyword evidence="2" id="KW-0378">Hydrolase</keyword>
<dbReference type="GO" id="GO:0006753">
    <property type="term" value="P:nucleoside phosphate metabolic process"/>
    <property type="evidence" value="ECO:0007669"/>
    <property type="project" value="TreeGrafter"/>
</dbReference>
<dbReference type="GO" id="GO:0080042">
    <property type="term" value="F:ADP-glucose pyrophosphohydrolase activity"/>
    <property type="evidence" value="ECO:0007669"/>
    <property type="project" value="TreeGrafter"/>
</dbReference>
<comment type="caution">
    <text evidence="4">The sequence shown here is derived from an EMBL/GenBank/DDBJ whole genome shotgun (WGS) entry which is preliminary data.</text>
</comment>
<dbReference type="Pfam" id="PF00293">
    <property type="entry name" value="NUDIX"/>
    <property type="match status" value="1"/>
</dbReference>
<name>A0A9P4S7X5_9PEZI</name>
<evidence type="ECO:0000313" key="4">
    <source>
        <dbReference type="EMBL" id="KAF2836825.1"/>
    </source>
</evidence>
<evidence type="ECO:0000313" key="5">
    <source>
        <dbReference type="Proteomes" id="UP000799429"/>
    </source>
</evidence>
<dbReference type="FunFam" id="3.90.79.10:FF:000068">
    <property type="entry name" value="NUDIX family hydrolase, putative"/>
    <property type="match status" value="1"/>
</dbReference>
<evidence type="ECO:0000256" key="1">
    <source>
        <dbReference type="ARBA" id="ARBA00001946"/>
    </source>
</evidence>
<dbReference type="InterPro" id="IPR015797">
    <property type="entry name" value="NUDIX_hydrolase-like_dom_sf"/>
</dbReference>
<reference evidence="4" key="1">
    <citation type="journal article" date="2020" name="Stud. Mycol.">
        <title>101 Dothideomycetes genomes: a test case for predicting lifestyles and emergence of pathogens.</title>
        <authorList>
            <person name="Haridas S."/>
            <person name="Albert R."/>
            <person name="Binder M."/>
            <person name="Bloem J."/>
            <person name="Labutti K."/>
            <person name="Salamov A."/>
            <person name="Andreopoulos B."/>
            <person name="Baker S."/>
            <person name="Barry K."/>
            <person name="Bills G."/>
            <person name="Bluhm B."/>
            <person name="Cannon C."/>
            <person name="Castanera R."/>
            <person name="Culley D."/>
            <person name="Daum C."/>
            <person name="Ezra D."/>
            <person name="Gonzalez J."/>
            <person name="Henrissat B."/>
            <person name="Kuo A."/>
            <person name="Liang C."/>
            <person name="Lipzen A."/>
            <person name="Lutzoni F."/>
            <person name="Magnuson J."/>
            <person name="Mondo S."/>
            <person name="Nolan M."/>
            <person name="Ohm R."/>
            <person name="Pangilinan J."/>
            <person name="Park H.-J."/>
            <person name="Ramirez L."/>
            <person name="Alfaro M."/>
            <person name="Sun H."/>
            <person name="Tritt A."/>
            <person name="Yoshinaga Y."/>
            <person name="Zwiers L.-H."/>
            <person name="Turgeon B."/>
            <person name="Goodwin S."/>
            <person name="Spatafora J."/>
            <person name="Crous P."/>
            <person name="Grigoriev I."/>
        </authorList>
    </citation>
    <scope>NUCLEOTIDE SEQUENCE</scope>
    <source>
        <strain evidence="4">CBS 101060</strain>
    </source>
</reference>